<keyword evidence="3" id="KW-1185">Reference proteome</keyword>
<evidence type="ECO:0000256" key="1">
    <source>
        <dbReference type="SAM" id="Phobius"/>
    </source>
</evidence>
<gene>
    <name evidence="2" type="ORF">LITE_LOCUS34771</name>
</gene>
<organism evidence="2 3">
    <name type="scientific">Linum tenue</name>
    <dbReference type="NCBI Taxonomy" id="586396"/>
    <lineage>
        <taxon>Eukaryota</taxon>
        <taxon>Viridiplantae</taxon>
        <taxon>Streptophyta</taxon>
        <taxon>Embryophyta</taxon>
        <taxon>Tracheophyta</taxon>
        <taxon>Spermatophyta</taxon>
        <taxon>Magnoliopsida</taxon>
        <taxon>eudicotyledons</taxon>
        <taxon>Gunneridae</taxon>
        <taxon>Pentapetalae</taxon>
        <taxon>rosids</taxon>
        <taxon>fabids</taxon>
        <taxon>Malpighiales</taxon>
        <taxon>Linaceae</taxon>
        <taxon>Linum</taxon>
    </lineage>
</organism>
<reference evidence="2" key="1">
    <citation type="submission" date="2022-08" db="EMBL/GenBank/DDBJ databases">
        <authorList>
            <person name="Gutierrez-Valencia J."/>
        </authorList>
    </citation>
    <scope>NUCLEOTIDE SEQUENCE</scope>
</reference>
<name>A0AAV0NSI9_9ROSI</name>
<dbReference type="Proteomes" id="UP001154282">
    <property type="component" value="Unassembled WGS sequence"/>
</dbReference>
<protein>
    <submittedName>
        <fullName evidence="2">Uncharacterized protein</fullName>
    </submittedName>
</protein>
<keyword evidence="1" id="KW-0812">Transmembrane</keyword>
<keyword evidence="1" id="KW-1133">Transmembrane helix</keyword>
<evidence type="ECO:0000313" key="3">
    <source>
        <dbReference type="Proteomes" id="UP001154282"/>
    </source>
</evidence>
<comment type="caution">
    <text evidence="2">The sequence shown here is derived from an EMBL/GenBank/DDBJ whole genome shotgun (WGS) entry which is preliminary data.</text>
</comment>
<keyword evidence="1" id="KW-0472">Membrane</keyword>
<evidence type="ECO:0000313" key="2">
    <source>
        <dbReference type="EMBL" id="CAI0461076.1"/>
    </source>
</evidence>
<sequence>MGVVSSAAMLNSVQFKLNRPLSVGSSLFILCLVLLWSALPMVAGGQQNIPLSFLRLIEGFGDSLSWMIVFVREWFVVLPGLLWSFFCVSIRGVRLLINCSTTWLMCHTRLICLPFLPIFVPCI</sequence>
<feature type="transmembrane region" description="Helical" evidence="1">
    <location>
        <begin position="21"/>
        <end position="43"/>
    </location>
</feature>
<dbReference type="EMBL" id="CAMGYJ010000008">
    <property type="protein sequence ID" value="CAI0461076.1"/>
    <property type="molecule type" value="Genomic_DNA"/>
</dbReference>
<dbReference type="AlphaFoldDB" id="A0AAV0NSI9"/>
<feature type="transmembrane region" description="Helical" evidence="1">
    <location>
        <begin position="63"/>
        <end position="88"/>
    </location>
</feature>
<accession>A0AAV0NSI9</accession>
<proteinExistence type="predicted"/>